<evidence type="ECO:0000256" key="3">
    <source>
        <dbReference type="ARBA" id="ARBA00022692"/>
    </source>
</evidence>
<dbReference type="InterPro" id="IPR020846">
    <property type="entry name" value="MFS_dom"/>
</dbReference>
<dbReference type="EMBL" id="FOXU01000011">
    <property type="protein sequence ID" value="SFQ76223.1"/>
    <property type="molecule type" value="Genomic_DNA"/>
</dbReference>
<sequence length="371" mass="39960">MADLIEAFPEYAPSTVMLIATIPGLFMIFPSLFYGKLSTKFTSRSLLFAGLIFFMIGGIMPFFLDNLFLIILFRGLLGLGVGITLPLSIDIITRFFEDRERDFLIGFGTSTIACVGAIFFQLGGGMLADNFGWQYGFLVYLFPIWILAITFLYLPEPAKKVAVHASLKETLFTAPKTVYGFTIGQVFFSMLVFGYVTNISILIQSEGLGSATEAGLAISLFTFGTLIIGMFFSRIRALMPIQNVPLAILLTGGGILGCYLSNGLTMIFVASFIGGIGLGLALPGVFARISELSNEKKGISFVGFIVAAQGLGGLLSPLFYQTILNITGFEGGRTTLLFASLGLTGLAIVWSIILIMSNSKSHAKDPHAPAL</sequence>
<dbReference type="STRING" id="126156.SAMN05421670_0182"/>
<feature type="transmembrane region" description="Helical" evidence="6">
    <location>
        <begin position="70"/>
        <end position="91"/>
    </location>
</feature>
<feature type="transmembrane region" description="Helical" evidence="6">
    <location>
        <begin position="103"/>
        <end position="123"/>
    </location>
</feature>
<dbReference type="InterPro" id="IPR011701">
    <property type="entry name" value="MFS"/>
</dbReference>
<feature type="domain" description="Major facilitator superfamily (MFS) profile" evidence="7">
    <location>
        <begin position="1"/>
        <end position="357"/>
    </location>
</feature>
<keyword evidence="9" id="KW-1185">Reference proteome</keyword>
<dbReference type="Gene3D" id="1.20.1250.20">
    <property type="entry name" value="MFS general substrate transporter like domains"/>
    <property type="match status" value="1"/>
</dbReference>
<dbReference type="SUPFAM" id="SSF103473">
    <property type="entry name" value="MFS general substrate transporter"/>
    <property type="match status" value="1"/>
</dbReference>
<evidence type="ECO:0000256" key="6">
    <source>
        <dbReference type="SAM" id="Phobius"/>
    </source>
</evidence>
<feature type="transmembrane region" description="Helical" evidence="6">
    <location>
        <begin position="268"/>
        <end position="287"/>
    </location>
</feature>
<dbReference type="AlphaFoldDB" id="A0A1I6B5M8"/>
<accession>A0A1I6B5M8</accession>
<feature type="transmembrane region" description="Helical" evidence="6">
    <location>
        <begin position="214"/>
        <end position="232"/>
    </location>
</feature>
<dbReference type="PANTHER" id="PTHR23501">
    <property type="entry name" value="MAJOR FACILITATOR SUPERFAMILY"/>
    <property type="match status" value="1"/>
</dbReference>
<keyword evidence="3 6" id="KW-0812">Transmembrane</keyword>
<name>A0A1I6B5M8_9BACI</name>
<feature type="transmembrane region" description="Helical" evidence="6">
    <location>
        <begin position="299"/>
        <end position="323"/>
    </location>
</feature>
<evidence type="ECO:0000313" key="8">
    <source>
        <dbReference type="EMBL" id="SFQ76223.1"/>
    </source>
</evidence>
<feature type="transmembrane region" description="Helical" evidence="6">
    <location>
        <begin position="178"/>
        <end position="202"/>
    </location>
</feature>
<evidence type="ECO:0000256" key="4">
    <source>
        <dbReference type="ARBA" id="ARBA00022989"/>
    </source>
</evidence>
<feature type="transmembrane region" description="Helical" evidence="6">
    <location>
        <begin position="135"/>
        <end position="154"/>
    </location>
</feature>
<dbReference type="GO" id="GO:0022857">
    <property type="term" value="F:transmembrane transporter activity"/>
    <property type="evidence" value="ECO:0007669"/>
    <property type="project" value="InterPro"/>
</dbReference>
<dbReference type="InterPro" id="IPR036259">
    <property type="entry name" value="MFS_trans_sf"/>
</dbReference>
<evidence type="ECO:0000313" key="9">
    <source>
        <dbReference type="Proteomes" id="UP000198734"/>
    </source>
</evidence>
<keyword evidence="2" id="KW-0813">Transport</keyword>
<dbReference type="Proteomes" id="UP000198734">
    <property type="component" value="Unassembled WGS sequence"/>
</dbReference>
<keyword evidence="4 6" id="KW-1133">Transmembrane helix</keyword>
<comment type="subcellular location">
    <subcellularLocation>
        <location evidence="1">Cell membrane</location>
        <topology evidence="1">Multi-pass membrane protein</topology>
    </subcellularLocation>
</comment>
<feature type="transmembrane region" description="Helical" evidence="6">
    <location>
        <begin position="46"/>
        <end position="64"/>
    </location>
</feature>
<dbReference type="PROSITE" id="PS50850">
    <property type="entry name" value="MFS"/>
    <property type="match status" value="1"/>
</dbReference>
<reference evidence="9" key="1">
    <citation type="submission" date="2016-10" db="EMBL/GenBank/DDBJ databases">
        <authorList>
            <person name="Varghese N."/>
            <person name="Submissions S."/>
        </authorList>
    </citation>
    <scope>NUCLEOTIDE SEQUENCE [LARGE SCALE GENOMIC DNA]</scope>
    <source>
        <strain evidence="9">DSM 11706</strain>
    </source>
</reference>
<organism evidence="8 9">
    <name type="scientific">Psychrobacillus psychrotolerans</name>
    <dbReference type="NCBI Taxonomy" id="126156"/>
    <lineage>
        <taxon>Bacteria</taxon>
        <taxon>Bacillati</taxon>
        <taxon>Bacillota</taxon>
        <taxon>Bacilli</taxon>
        <taxon>Bacillales</taxon>
        <taxon>Bacillaceae</taxon>
        <taxon>Psychrobacillus</taxon>
    </lineage>
</organism>
<feature type="transmembrane region" description="Helical" evidence="6">
    <location>
        <begin position="335"/>
        <end position="356"/>
    </location>
</feature>
<proteinExistence type="predicted"/>
<keyword evidence="5 6" id="KW-0472">Membrane</keyword>
<feature type="transmembrane region" description="Helical" evidence="6">
    <location>
        <begin position="12"/>
        <end position="34"/>
    </location>
</feature>
<protein>
    <submittedName>
        <fullName evidence="8">Predicted arabinose efflux permease, MFS family</fullName>
    </submittedName>
</protein>
<evidence type="ECO:0000256" key="5">
    <source>
        <dbReference type="ARBA" id="ARBA00023136"/>
    </source>
</evidence>
<gene>
    <name evidence="8" type="ORF">SAMN05421670_0182</name>
</gene>
<dbReference type="GO" id="GO:0005886">
    <property type="term" value="C:plasma membrane"/>
    <property type="evidence" value="ECO:0007669"/>
    <property type="project" value="UniProtKB-SubCell"/>
</dbReference>
<evidence type="ECO:0000256" key="1">
    <source>
        <dbReference type="ARBA" id="ARBA00004651"/>
    </source>
</evidence>
<evidence type="ECO:0000259" key="7">
    <source>
        <dbReference type="PROSITE" id="PS50850"/>
    </source>
</evidence>
<evidence type="ECO:0000256" key="2">
    <source>
        <dbReference type="ARBA" id="ARBA00022448"/>
    </source>
</evidence>
<dbReference type="Pfam" id="PF07690">
    <property type="entry name" value="MFS_1"/>
    <property type="match status" value="1"/>
</dbReference>
<feature type="transmembrane region" description="Helical" evidence="6">
    <location>
        <begin position="244"/>
        <end position="262"/>
    </location>
</feature>